<organism evidence="4">
    <name type="scientific">Anisakis simplex</name>
    <name type="common">Herring worm</name>
    <dbReference type="NCBI Taxonomy" id="6269"/>
    <lineage>
        <taxon>Eukaryota</taxon>
        <taxon>Metazoa</taxon>
        <taxon>Ecdysozoa</taxon>
        <taxon>Nematoda</taxon>
        <taxon>Chromadorea</taxon>
        <taxon>Rhabditida</taxon>
        <taxon>Spirurina</taxon>
        <taxon>Ascaridomorpha</taxon>
        <taxon>Ascaridoidea</taxon>
        <taxon>Anisakidae</taxon>
        <taxon>Anisakis</taxon>
        <taxon>Anisakis simplex complex</taxon>
    </lineage>
</organism>
<evidence type="ECO:0000313" key="2">
    <source>
        <dbReference type="EMBL" id="VDK49338.1"/>
    </source>
</evidence>
<dbReference type="AlphaFoldDB" id="A0A0M3JZC7"/>
<evidence type="ECO:0000256" key="1">
    <source>
        <dbReference type="SAM" id="MobiDB-lite"/>
    </source>
</evidence>
<evidence type="ECO:0000313" key="3">
    <source>
        <dbReference type="Proteomes" id="UP000267096"/>
    </source>
</evidence>
<name>A0A0M3JZC7_ANISI</name>
<proteinExistence type="predicted"/>
<keyword evidence="3" id="KW-1185">Reference proteome</keyword>
<sequence length="88" mass="9565">MATTSLQMPHHAVLNPFQTPNSRQIPMMPIPTHIPPPPMPAGMLQWLITRGPLSRTSPTTISSTSGRSSVSSANGMLNIDLVIRFSFI</sequence>
<gene>
    <name evidence="2" type="ORF">ASIM_LOCUS13278</name>
</gene>
<feature type="region of interest" description="Disordered" evidence="1">
    <location>
        <begin position="1"/>
        <end position="34"/>
    </location>
</feature>
<reference evidence="2 3" key="2">
    <citation type="submission" date="2018-11" db="EMBL/GenBank/DDBJ databases">
        <authorList>
            <consortium name="Pathogen Informatics"/>
        </authorList>
    </citation>
    <scope>NUCLEOTIDE SEQUENCE [LARGE SCALE GENOMIC DNA]</scope>
</reference>
<accession>A0A0M3JZC7</accession>
<evidence type="ECO:0000313" key="4">
    <source>
        <dbReference type="WBParaSite" id="ASIM_0001385001-mRNA-1"/>
    </source>
</evidence>
<dbReference type="EMBL" id="UYRR01031353">
    <property type="protein sequence ID" value="VDK49338.1"/>
    <property type="molecule type" value="Genomic_DNA"/>
</dbReference>
<dbReference type="Proteomes" id="UP000267096">
    <property type="component" value="Unassembled WGS sequence"/>
</dbReference>
<reference evidence="4" key="1">
    <citation type="submission" date="2017-02" db="UniProtKB">
        <authorList>
            <consortium name="WormBaseParasite"/>
        </authorList>
    </citation>
    <scope>IDENTIFICATION</scope>
</reference>
<dbReference type="WBParaSite" id="ASIM_0001385001-mRNA-1">
    <property type="protein sequence ID" value="ASIM_0001385001-mRNA-1"/>
    <property type="gene ID" value="ASIM_0001385001"/>
</dbReference>
<protein>
    <submittedName>
        <fullName evidence="4">Ovule protein</fullName>
    </submittedName>
</protein>